<dbReference type="EMBL" id="JAATJH010000001">
    <property type="protein sequence ID" value="NJC24611.1"/>
    <property type="molecule type" value="Genomic_DNA"/>
</dbReference>
<keyword evidence="1" id="KW-0472">Membrane</keyword>
<name>A0ABX0X5X5_9BACT</name>
<reference evidence="2 3" key="1">
    <citation type="submission" date="2020-03" db="EMBL/GenBank/DDBJ databases">
        <title>Genomic Encyclopedia of Type Strains, Phase IV (KMG-IV): sequencing the most valuable type-strain genomes for metagenomic binning, comparative biology and taxonomic classification.</title>
        <authorList>
            <person name="Goeker M."/>
        </authorList>
    </citation>
    <scope>NUCLEOTIDE SEQUENCE [LARGE SCALE GENOMIC DNA]</scope>
    <source>
        <strain evidence="2 3">DSM 105096</strain>
    </source>
</reference>
<sequence length="227" mass="25026">MKLPFLIYLSVFVILVAVDISLKLFRNSEESYDQQKVELKGRYERAVQTAGAPTVRKKVALAGIQDLRISPGFLLVHDEHLGDSIVVEVPEPAAANLVLERDGEQLTVDFDRAVRLNAPVRVRANLNNTGSSTLRVELQKAYAGRTRFQPDFTTKSSLTIPKLTLIGVPSQAVSIDVETLSLLEAEYLKFLRGRAGTVELEARMGVAIDGTLSDRLAYGDFKLLSPD</sequence>
<evidence type="ECO:0000313" key="3">
    <source>
        <dbReference type="Proteomes" id="UP000770785"/>
    </source>
</evidence>
<comment type="caution">
    <text evidence="2">The sequence shown here is derived from an EMBL/GenBank/DDBJ whole genome shotgun (WGS) entry which is preliminary data.</text>
</comment>
<feature type="transmembrane region" description="Helical" evidence="1">
    <location>
        <begin position="6"/>
        <end position="25"/>
    </location>
</feature>
<dbReference type="Proteomes" id="UP000770785">
    <property type="component" value="Unassembled WGS sequence"/>
</dbReference>
<gene>
    <name evidence="2" type="ORF">GGR27_000092</name>
</gene>
<evidence type="ECO:0000256" key="1">
    <source>
        <dbReference type="SAM" id="Phobius"/>
    </source>
</evidence>
<keyword evidence="1" id="KW-0812">Transmembrane</keyword>
<accession>A0ABX0X5X5</accession>
<proteinExistence type="predicted"/>
<protein>
    <submittedName>
        <fullName evidence="2">Uncharacterized protein</fullName>
    </submittedName>
</protein>
<dbReference type="RefSeq" id="WP_168035433.1">
    <property type="nucleotide sequence ID" value="NZ_JAATJH010000001.1"/>
</dbReference>
<organism evidence="2 3">
    <name type="scientific">Neolewinella antarctica</name>
    <dbReference type="NCBI Taxonomy" id="442734"/>
    <lineage>
        <taxon>Bacteria</taxon>
        <taxon>Pseudomonadati</taxon>
        <taxon>Bacteroidota</taxon>
        <taxon>Saprospiria</taxon>
        <taxon>Saprospirales</taxon>
        <taxon>Lewinellaceae</taxon>
        <taxon>Neolewinella</taxon>
    </lineage>
</organism>
<keyword evidence="3" id="KW-1185">Reference proteome</keyword>
<evidence type="ECO:0000313" key="2">
    <source>
        <dbReference type="EMBL" id="NJC24611.1"/>
    </source>
</evidence>
<keyword evidence="1" id="KW-1133">Transmembrane helix</keyword>